<dbReference type="GO" id="GO:0043531">
    <property type="term" value="F:ADP binding"/>
    <property type="evidence" value="ECO:0007669"/>
    <property type="project" value="InterPro"/>
</dbReference>
<dbReference type="PANTHER" id="PTHR11017">
    <property type="entry name" value="LEUCINE-RICH REPEAT-CONTAINING PROTEIN"/>
    <property type="match status" value="1"/>
</dbReference>
<evidence type="ECO:0000259" key="3">
    <source>
        <dbReference type="Pfam" id="PF00931"/>
    </source>
</evidence>
<keyword evidence="6" id="KW-1185">Reference proteome</keyword>
<dbReference type="InterPro" id="IPR044974">
    <property type="entry name" value="Disease_R_plants"/>
</dbReference>
<dbReference type="Gene3D" id="3.40.50.300">
    <property type="entry name" value="P-loop containing nucleotide triphosphate hydrolases"/>
    <property type="match status" value="1"/>
</dbReference>
<dbReference type="EMBL" id="JAUHHV010000001">
    <property type="protein sequence ID" value="KAK1437417.1"/>
    <property type="molecule type" value="Genomic_DNA"/>
</dbReference>
<feature type="domain" description="Disease resistance protein Roq1-like winged-helix" evidence="4">
    <location>
        <begin position="299"/>
        <end position="366"/>
    </location>
</feature>
<dbReference type="Gene3D" id="1.10.8.430">
    <property type="entry name" value="Helical domain of apoptotic protease-activating factors"/>
    <property type="match status" value="1"/>
</dbReference>
<name>A0AAD8P9R6_TARER</name>
<reference evidence="5" key="1">
    <citation type="journal article" date="2023" name="bioRxiv">
        <title>Improved chromosome-level genome assembly for marigold (Tagetes erecta).</title>
        <authorList>
            <person name="Jiang F."/>
            <person name="Yuan L."/>
            <person name="Wang S."/>
            <person name="Wang H."/>
            <person name="Xu D."/>
            <person name="Wang A."/>
            <person name="Fan W."/>
        </authorList>
    </citation>
    <scope>NUCLEOTIDE SEQUENCE</scope>
    <source>
        <strain evidence="5">WSJ</strain>
        <tissue evidence="5">Leaf</tissue>
    </source>
</reference>
<dbReference type="AlphaFoldDB" id="A0AAD8P9R6"/>
<keyword evidence="2" id="KW-0677">Repeat</keyword>
<evidence type="ECO:0000256" key="2">
    <source>
        <dbReference type="ARBA" id="ARBA00022737"/>
    </source>
</evidence>
<gene>
    <name evidence="5" type="ORF">QVD17_03208</name>
</gene>
<dbReference type="PRINTS" id="PR00364">
    <property type="entry name" value="DISEASERSIST"/>
</dbReference>
<dbReference type="Pfam" id="PF23282">
    <property type="entry name" value="WHD_ROQ1"/>
    <property type="match status" value="1"/>
</dbReference>
<comment type="caution">
    <text evidence="5">The sequence shown here is derived from an EMBL/GenBank/DDBJ whole genome shotgun (WGS) entry which is preliminary data.</text>
</comment>
<keyword evidence="1" id="KW-0433">Leucine-rich repeat</keyword>
<proteinExistence type="predicted"/>
<dbReference type="PANTHER" id="PTHR11017:SF492">
    <property type="entry name" value="TIR DOMAIN, P-LOOP CONTAINING NUCLEOSIDE TRIPHOSPHATE HYDROLASE"/>
    <property type="match status" value="1"/>
</dbReference>
<evidence type="ECO:0000313" key="6">
    <source>
        <dbReference type="Proteomes" id="UP001229421"/>
    </source>
</evidence>
<dbReference type="InterPro" id="IPR002182">
    <property type="entry name" value="NB-ARC"/>
</dbReference>
<evidence type="ECO:0000259" key="4">
    <source>
        <dbReference type="Pfam" id="PF23282"/>
    </source>
</evidence>
<sequence>MTGMVATGSETKFIANIVDTVNYELDLKHASTSSHLTGIETRAKHINSWLKNEHAITNVLAICGMGGSGKTTLAEYIYNSNKHNFETTCFLEEVGEHSKQPYGLLGLQKQLLTDILSGKNKMISSVAEGTAKITEVLQTKKVLIVLDDIDEHDKLEALLGTKIVHTQSKIIITTRLLDIYSWFESLSWRCHVHKITLLNDHESLEVLSCHAFGTKLPLEGFSNLAVELAQCCGGNPLALKVLGSSLYVSAGHDSRERNNIIAIWRSRLNSLTALNGDTDCKIQGVLRKSFDSLPLASCKELFLHIVIFFMGEDEDYVVKILEDDWYAKFGIMTLINRCLLSISSNKKLKMHQLLQDMGRSIVREESKDPAKHTRVWYSDEAYRMLIKAHGLESIEGLALDVRKLKKGTKVLAINTSSLEKMHELKLLQLKYVKLCGDYKNFPELRWLCWHGCHLKTIPSGLLKSNFLVAIDMTRGNLEKFEPPTVLNSLKILNLKSCYKLVSIRNLYMLPNLDTLILWWCINLTHVCKTIGGLENLSLLNLAGCQKLLNDSWKNNLVNQQERLKALFVGGWIPQPSLLLPASLKFLFLDHCNLEYHNDIRLVFNGPLSGMSVRGNNIELLPNNIDLKMLRILNLSYCINLKSILCLPSTLEELYTFQCKSLEKVTFQSGRFTLRKFDYRGCFNLLEVQGFFKLVAIEELDEVDLGHMKWIKAYQYQKVDLVGDEITDGRVWKIQMLYEYGISSTYLQGTNYEIVISSEYTSTNKFLSFHVSLHPKKHKIQGINLSCLYRSSGSKHEELWPLFSIIINVTKDIFWIYKPLVYCQPKVDEDAMWLSYWSIGNKLDAGDIIHVIFMVGKEMIVRRCGSSLVYMDEGDVEQEENLQNKTMNMKEVMEGDLSEFETIPQVYYLCHHNFRRLGTNDLIRGYFADTNIPYNELHRWRKYDQMHYLGVSFMHLEYMADIHTDTLYKGIWLGLYNSKSDMFKIKVMVSMLMGVEDVYYYIKTRKLYVLGCVDSMAVKNFVMKYDKTVEIINVNYNVKRIAKRYHMNNVMWGPNFITS</sequence>
<dbReference type="SUPFAM" id="SSF52058">
    <property type="entry name" value="L domain-like"/>
    <property type="match status" value="1"/>
</dbReference>
<evidence type="ECO:0000256" key="1">
    <source>
        <dbReference type="ARBA" id="ARBA00022614"/>
    </source>
</evidence>
<organism evidence="5 6">
    <name type="scientific">Tagetes erecta</name>
    <name type="common">African marigold</name>
    <dbReference type="NCBI Taxonomy" id="13708"/>
    <lineage>
        <taxon>Eukaryota</taxon>
        <taxon>Viridiplantae</taxon>
        <taxon>Streptophyta</taxon>
        <taxon>Embryophyta</taxon>
        <taxon>Tracheophyta</taxon>
        <taxon>Spermatophyta</taxon>
        <taxon>Magnoliopsida</taxon>
        <taxon>eudicotyledons</taxon>
        <taxon>Gunneridae</taxon>
        <taxon>Pentapetalae</taxon>
        <taxon>asterids</taxon>
        <taxon>campanulids</taxon>
        <taxon>Asterales</taxon>
        <taxon>Asteraceae</taxon>
        <taxon>Asteroideae</taxon>
        <taxon>Heliantheae alliance</taxon>
        <taxon>Tageteae</taxon>
        <taxon>Tagetes</taxon>
    </lineage>
</organism>
<dbReference type="Proteomes" id="UP001229421">
    <property type="component" value="Unassembled WGS sequence"/>
</dbReference>
<dbReference type="InterPro" id="IPR042197">
    <property type="entry name" value="Apaf_helical"/>
</dbReference>
<dbReference type="GO" id="GO:0006952">
    <property type="term" value="P:defense response"/>
    <property type="evidence" value="ECO:0007669"/>
    <property type="project" value="InterPro"/>
</dbReference>
<evidence type="ECO:0000313" key="5">
    <source>
        <dbReference type="EMBL" id="KAK1437417.1"/>
    </source>
</evidence>
<dbReference type="Pfam" id="PF00931">
    <property type="entry name" value="NB-ARC"/>
    <property type="match status" value="1"/>
</dbReference>
<feature type="domain" description="NB-ARC" evidence="3">
    <location>
        <begin position="40"/>
        <end position="214"/>
    </location>
</feature>
<dbReference type="InterPro" id="IPR032675">
    <property type="entry name" value="LRR_dom_sf"/>
</dbReference>
<evidence type="ECO:0008006" key="7">
    <source>
        <dbReference type="Google" id="ProtNLM"/>
    </source>
</evidence>
<accession>A0AAD8P9R6</accession>
<dbReference type="InterPro" id="IPR027417">
    <property type="entry name" value="P-loop_NTPase"/>
</dbReference>
<protein>
    <recommendedName>
        <fullName evidence="7">NB-ARC domain-containing protein</fullName>
    </recommendedName>
</protein>
<dbReference type="InterPro" id="IPR058192">
    <property type="entry name" value="WHD_ROQ1-like"/>
</dbReference>
<dbReference type="Gene3D" id="3.80.10.10">
    <property type="entry name" value="Ribonuclease Inhibitor"/>
    <property type="match status" value="1"/>
</dbReference>
<dbReference type="SUPFAM" id="SSF52540">
    <property type="entry name" value="P-loop containing nucleoside triphosphate hydrolases"/>
    <property type="match status" value="1"/>
</dbReference>